<dbReference type="Proteomes" id="UP000019116">
    <property type="component" value="Chromosome 3B"/>
</dbReference>
<protein>
    <submittedName>
        <fullName evidence="2">Uncharacterized protein</fullName>
    </submittedName>
</protein>
<name>A0A3B6FHM3_WHEAT</name>
<gene>
    <name evidence="2" type="primary">LOC123064375</name>
</gene>
<reference evidence="2" key="2">
    <citation type="submission" date="2018-10" db="UniProtKB">
        <authorList>
            <consortium name="EnsemblPlants"/>
        </authorList>
    </citation>
    <scope>IDENTIFICATION</scope>
</reference>
<evidence type="ECO:0000313" key="2">
    <source>
        <dbReference type="EnsemblPlants" id="TraesCS3B02G027200.1"/>
    </source>
</evidence>
<feature type="compositionally biased region" description="Low complexity" evidence="1">
    <location>
        <begin position="86"/>
        <end position="105"/>
    </location>
</feature>
<organism evidence="2">
    <name type="scientific">Triticum aestivum</name>
    <name type="common">Wheat</name>
    <dbReference type="NCBI Taxonomy" id="4565"/>
    <lineage>
        <taxon>Eukaryota</taxon>
        <taxon>Viridiplantae</taxon>
        <taxon>Streptophyta</taxon>
        <taxon>Embryophyta</taxon>
        <taxon>Tracheophyta</taxon>
        <taxon>Spermatophyta</taxon>
        <taxon>Magnoliopsida</taxon>
        <taxon>Liliopsida</taxon>
        <taxon>Poales</taxon>
        <taxon>Poaceae</taxon>
        <taxon>BOP clade</taxon>
        <taxon>Pooideae</taxon>
        <taxon>Triticodae</taxon>
        <taxon>Triticeae</taxon>
        <taxon>Triticinae</taxon>
        <taxon>Triticum</taxon>
    </lineage>
</organism>
<dbReference type="Gramene" id="TraesCS3B03G0061500.1">
    <property type="protein sequence ID" value="TraesCS3B03G0061500.1.CDS"/>
    <property type="gene ID" value="TraesCS3B03G0061500"/>
</dbReference>
<dbReference type="GeneID" id="123064375"/>
<dbReference type="AlphaFoldDB" id="A0A3B6FHM3"/>
<feature type="compositionally biased region" description="Basic and acidic residues" evidence="1">
    <location>
        <begin position="134"/>
        <end position="148"/>
    </location>
</feature>
<proteinExistence type="predicted"/>
<dbReference type="Gramene" id="TraesCS3B02G027200.1">
    <property type="protein sequence ID" value="TraesCS3B02G027200.1"/>
    <property type="gene ID" value="TraesCS3B02G027200"/>
</dbReference>
<dbReference type="RefSeq" id="XP_044343800.1">
    <property type="nucleotide sequence ID" value="XM_044487865.1"/>
</dbReference>
<evidence type="ECO:0000256" key="1">
    <source>
        <dbReference type="SAM" id="MobiDB-lite"/>
    </source>
</evidence>
<feature type="region of interest" description="Disordered" evidence="1">
    <location>
        <begin position="74"/>
        <end position="185"/>
    </location>
</feature>
<keyword evidence="3" id="KW-1185">Reference proteome</keyword>
<accession>A0A3B6FHM3</accession>
<reference evidence="2" key="1">
    <citation type="submission" date="2018-08" db="EMBL/GenBank/DDBJ databases">
        <authorList>
            <person name="Rossello M."/>
        </authorList>
    </citation>
    <scope>NUCLEOTIDE SEQUENCE [LARGE SCALE GENOMIC DNA]</scope>
    <source>
        <strain evidence="2">cv. Chinese Spring</strain>
    </source>
</reference>
<sequence>MTIIDFIDVIDDIVDLSGDEETVERATLLGTQALLILSGEGRQDAQAGEGRQDDTESGNALVAATFSPSMEKAPLDTAVSQNSPHSPTAALFASSATTTPTALSSERSDAKLVSVKVKRPGRNYHTGGTPRRSPRLEENKRCRNKSTEELAADCKSPNMLEQAEESAASSQNAGSAKILYTNPAN</sequence>
<evidence type="ECO:0000313" key="3">
    <source>
        <dbReference type="Proteomes" id="UP000019116"/>
    </source>
</evidence>
<dbReference type="EnsemblPlants" id="TraesCS3B02G027200.1">
    <property type="protein sequence ID" value="TraesCS3B02G027200.1"/>
    <property type="gene ID" value="TraesCS3B02G027200"/>
</dbReference>